<dbReference type="AlphaFoldDB" id="W1NVL5"/>
<gene>
    <name evidence="2" type="ORF">AMTR_s00099p00021350</name>
</gene>
<proteinExistence type="predicted"/>
<organism evidence="2 3">
    <name type="scientific">Amborella trichopoda</name>
    <dbReference type="NCBI Taxonomy" id="13333"/>
    <lineage>
        <taxon>Eukaryota</taxon>
        <taxon>Viridiplantae</taxon>
        <taxon>Streptophyta</taxon>
        <taxon>Embryophyta</taxon>
        <taxon>Tracheophyta</taxon>
        <taxon>Spermatophyta</taxon>
        <taxon>Magnoliopsida</taxon>
        <taxon>Amborellales</taxon>
        <taxon>Amborellaceae</taxon>
        <taxon>Amborella</taxon>
    </lineage>
</organism>
<dbReference type="Gramene" id="ERM99652">
    <property type="protein sequence ID" value="ERM99652"/>
    <property type="gene ID" value="AMTR_s00099p00021350"/>
</dbReference>
<accession>W1NVL5</accession>
<dbReference type="InterPro" id="IPR018289">
    <property type="entry name" value="MULE_transposase_dom"/>
</dbReference>
<dbReference type="EMBL" id="KI394994">
    <property type="protein sequence ID" value="ERM99652.1"/>
    <property type="molecule type" value="Genomic_DNA"/>
</dbReference>
<name>W1NVL5_AMBTC</name>
<dbReference type="PANTHER" id="PTHR31973">
    <property type="entry name" value="POLYPROTEIN, PUTATIVE-RELATED"/>
    <property type="match status" value="1"/>
</dbReference>
<protein>
    <recommendedName>
        <fullName evidence="1">MULE transposase domain-containing protein</fullName>
    </recommendedName>
</protein>
<dbReference type="PANTHER" id="PTHR31973:SF188">
    <property type="entry name" value="POLYPROTEIN, PUTATIVE-RELATED"/>
    <property type="match status" value="1"/>
</dbReference>
<dbReference type="Proteomes" id="UP000017836">
    <property type="component" value="Unassembled WGS sequence"/>
</dbReference>
<sequence>MVTSGVRLLVRHGGYFESNQDDRRAYYKEGNLKATLYNGDNSLQQLKAHMGSILSFDPSCLKFMYQEEDKPMDLVDLIDDGDVMCMLMVASNVYICVANQTSQPNLVEHQPFNHTSAPSTRDSCPSVQVNVPTTSNIAAEHESESEGEPVAERDVDMVPRLTIVSDCQKGLQTAIQRVFPGSYPAHCMHHLVDNFRRKWKNTVFVKKFWNAAGALSTKGFEEEMLKIKEIDEGAYQWIME</sequence>
<evidence type="ECO:0000313" key="2">
    <source>
        <dbReference type="EMBL" id="ERM99652.1"/>
    </source>
</evidence>
<dbReference type="Pfam" id="PF10551">
    <property type="entry name" value="MULE"/>
    <property type="match status" value="1"/>
</dbReference>
<keyword evidence="3" id="KW-1185">Reference proteome</keyword>
<dbReference type="HOGENOM" id="CLU_1157799_0_0_1"/>
<feature type="domain" description="MULE transposase" evidence="1">
    <location>
        <begin position="158"/>
        <end position="194"/>
    </location>
</feature>
<evidence type="ECO:0000259" key="1">
    <source>
        <dbReference type="Pfam" id="PF10551"/>
    </source>
</evidence>
<evidence type="ECO:0000313" key="3">
    <source>
        <dbReference type="Proteomes" id="UP000017836"/>
    </source>
</evidence>
<reference evidence="3" key="1">
    <citation type="journal article" date="2013" name="Science">
        <title>The Amborella genome and the evolution of flowering plants.</title>
        <authorList>
            <consortium name="Amborella Genome Project"/>
        </authorList>
    </citation>
    <scope>NUCLEOTIDE SEQUENCE [LARGE SCALE GENOMIC DNA]</scope>
</reference>